<dbReference type="EMBL" id="LWQU01000133">
    <property type="protein sequence ID" value="OAN51173.1"/>
    <property type="molecule type" value="Genomic_DNA"/>
</dbReference>
<dbReference type="RefSeq" id="WP_068499769.1">
    <property type="nucleotide sequence ID" value="NZ_LWQU01000133.1"/>
</dbReference>
<dbReference type="Proteomes" id="UP000078543">
    <property type="component" value="Unassembled WGS sequence"/>
</dbReference>
<dbReference type="STRING" id="1437059.A6A05_11295"/>
<comment type="caution">
    <text evidence="1">The sequence shown here is derived from an EMBL/GenBank/DDBJ whole genome shotgun (WGS) entry which is preliminary data.</text>
</comment>
<accession>A0A178MQU1</accession>
<organism evidence="1 2">
    <name type="scientific">Magnetospirillum moscoviense</name>
    <dbReference type="NCBI Taxonomy" id="1437059"/>
    <lineage>
        <taxon>Bacteria</taxon>
        <taxon>Pseudomonadati</taxon>
        <taxon>Pseudomonadota</taxon>
        <taxon>Alphaproteobacteria</taxon>
        <taxon>Rhodospirillales</taxon>
        <taxon>Rhodospirillaceae</taxon>
        <taxon>Magnetospirillum</taxon>
    </lineage>
</organism>
<protein>
    <submittedName>
        <fullName evidence="1">Uncharacterized protein</fullName>
    </submittedName>
</protein>
<gene>
    <name evidence="1" type="ORF">A6A05_11295</name>
</gene>
<dbReference type="OrthoDB" id="9799894at2"/>
<dbReference type="InterPro" id="IPR009562">
    <property type="entry name" value="DUF1178"/>
</dbReference>
<dbReference type="Pfam" id="PF06676">
    <property type="entry name" value="DUF1178"/>
    <property type="match status" value="1"/>
</dbReference>
<keyword evidence="2" id="KW-1185">Reference proteome</keyword>
<evidence type="ECO:0000313" key="1">
    <source>
        <dbReference type="EMBL" id="OAN51173.1"/>
    </source>
</evidence>
<proteinExistence type="predicted"/>
<dbReference type="PIRSF" id="PIRSF032131">
    <property type="entry name" value="UCP032131"/>
    <property type="match status" value="1"/>
</dbReference>
<sequence>MILFELRCGNDHHFEAWFRDNATYDSQVASGAVVCPVCGDVRVAKAIMAPRLNRATGAKLDAHDTAQEMRRLLGQIRSAVEASCDYVGDKFADEARKIHYGEAEARPIYGEASADESKALEEDGVEFARIPWVGREN</sequence>
<reference evidence="1 2" key="1">
    <citation type="submission" date="2016-04" db="EMBL/GenBank/DDBJ databases">
        <title>Draft genome sequence of freshwater magnetotactic bacteria Magnetospirillum marisnigri SP-1 and Magnetospirillum moscoviense BB-1.</title>
        <authorList>
            <person name="Koziaeva V."/>
            <person name="Dziuba M.V."/>
            <person name="Ivanov T.M."/>
            <person name="Kuznetsov B."/>
            <person name="Grouzdev D.S."/>
        </authorList>
    </citation>
    <scope>NUCLEOTIDE SEQUENCE [LARGE SCALE GENOMIC DNA]</scope>
    <source>
        <strain evidence="1 2">BB-1</strain>
    </source>
</reference>
<dbReference type="AlphaFoldDB" id="A0A178MQU1"/>
<name>A0A178MQU1_9PROT</name>
<evidence type="ECO:0000313" key="2">
    <source>
        <dbReference type="Proteomes" id="UP000078543"/>
    </source>
</evidence>